<evidence type="ECO:0000313" key="2">
    <source>
        <dbReference type="Proteomes" id="UP001169066"/>
    </source>
</evidence>
<gene>
    <name evidence="1" type="ORF">PF327_02930</name>
</gene>
<organism evidence="1 2">
    <name type="scientific">Sulfurovum xiamenensis</name>
    <dbReference type="NCBI Taxonomy" id="3019066"/>
    <lineage>
        <taxon>Bacteria</taxon>
        <taxon>Pseudomonadati</taxon>
        <taxon>Campylobacterota</taxon>
        <taxon>Epsilonproteobacteria</taxon>
        <taxon>Campylobacterales</taxon>
        <taxon>Sulfurovaceae</taxon>
        <taxon>Sulfurovum</taxon>
    </lineage>
</organism>
<accession>A0ABT7QPY4</accession>
<evidence type="ECO:0000313" key="1">
    <source>
        <dbReference type="EMBL" id="MDM5263142.1"/>
    </source>
</evidence>
<dbReference type="Proteomes" id="UP001169066">
    <property type="component" value="Unassembled WGS sequence"/>
</dbReference>
<protein>
    <recommendedName>
        <fullName evidence="3">NADH dehydrogenase subunit G</fullName>
    </recommendedName>
</protein>
<proteinExistence type="predicted"/>
<sequence length="448" mass="50215">MESRYESQKEKIVEADSIVFSAAITNEEAHIFQLLKEKQGKHLICPEAKVYQDFLKAYSSSSGYHIFKGDLDTLSASDVVISFGVWFQDESTEATSLVHKVLKEKKPQFVYMHPIEDARLQTSITQFIKYEVGSEEGVAALLAYALLQDVTLPEEIEDILDDLDIGYLSAESNVGEEELESMNSLIGDKTTVSLIIGSDLYTHPKAEQIAKLIAFLEMYAGVNVLCIPPLRNALGVALICDLDDDVQGQSVDYDTCKEGTYVNSDKCVYLNNDTETLNISELNSIATIVGLDAKNFIDYSNQLPKDKGFQKLSDDDLKNHCISRVIPQERIRDFTLDEIDDLPVYDGAVTYTYRKVENAMEKCLRESVLIGSKQFSTATKLQDGDMISFEIEGVKFERVFKIDTSMKGTIALNPTFDINLSASLLSSYRFSRLAFEKINNQKIGNNDE</sequence>
<name>A0ABT7QPY4_9BACT</name>
<keyword evidence="2" id="KW-1185">Reference proteome</keyword>
<evidence type="ECO:0008006" key="3">
    <source>
        <dbReference type="Google" id="ProtNLM"/>
    </source>
</evidence>
<comment type="caution">
    <text evidence="1">The sequence shown here is derived from an EMBL/GenBank/DDBJ whole genome shotgun (WGS) entry which is preliminary data.</text>
</comment>
<dbReference type="EMBL" id="JAQIBC010000001">
    <property type="protein sequence ID" value="MDM5263142.1"/>
    <property type="molecule type" value="Genomic_DNA"/>
</dbReference>
<dbReference type="RefSeq" id="WP_289401254.1">
    <property type="nucleotide sequence ID" value="NZ_JAQIBC010000001.1"/>
</dbReference>
<reference evidence="1" key="1">
    <citation type="submission" date="2023-01" db="EMBL/GenBank/DDBJ databases">
        <title>Sulfurovum sp. XTW-4 genome assembly.</title>
        <authorList>
            <person name="Wang J."/>
        </authorList>
    </citation>
    <scope>NUCLEOTIDE SEQUENCE</scope>
    <source>
        <strain evidence="1">XTW-4</strain>
    </source>
</reference>